<keyword evidence="3" id="KW-0678">Repressor</keyword>
<keyword evidence="7" id="KW-0804">Transcription</keyword>
<dbReference type="FunFam" id="2.60.120.340:FF:000004">
    <property type="entry name" value="Histone deacetylase HDT1"/>
    <property type="match status" value="1"/>
</dbReference>
<feature type="compositionally biased region" description="Acidic residues" evidence="9">
    <location>
        <begin position="149"/>
        <end position="166"/>
    </location>
</feature>
<comment type="subcellular location">
    <subcellularLocation>
        <location evidence="1">Nucleus</location>
        <location evidence="1">Nucleolus</location>
    </subcellularLocation>
</comment>
<accession>A0ABD3SW09</accession>
<sequence>MEFWGVEVKAGEALKVQPELGKLIHISQASLGESKNVKGAKNVPLRLKIDDKNFVIGTLAVEDRTQIAFDLVFEKEFELSHDYKNGSVYFLGYIADDPVSDGEDFSDEFEDDSEDELVEAPENVLVKPKSEDAKIAKNVKAGAKKVEQPESDEDEDDSDSADDSEEELPKVELPKVQQSKKRPAEAANVTPASNKKANAGKPVGKSPAFNKSKEQSPKSGGQFSRKSPNNSNSKAKRGGRK</sequence>
<keyword evidence="8" id="KW-0539">Nucleus</keyword>
<dbReference type="GO" id="GO:0006325">
    <property type="term" value="P:chromatin organization"/>
    <property type="evidence" value="ECO:0007669"/>
    <property type="project" value="UniProtKB-KW"/>
</dbReference>
<evidence type="ECO:0000256" key="3">
    <source>
        <dbReference type="ARBA" id="ARBA00022491"/>
    </source>
</evidence>
<comment type="similarity">
    <text evidence="2">Belongs to the histone deacetylase HD2 family.</text>
</comment>
<proteinExistence type="inferred from homology"/>
<dbReference type="Gene3D" id="2.60.120.340">
    <property type="entry name" value="Nucleoplasmin core domain"/>
    <property type="match status" value="1"/>
</dbReference>
<evidence type="ECO:0000256" key="5">
    <source>
        <dbReference type="ARBA" id="ARBA00022853"/>
    </source>
</evidence>
<evidence type="ECO:0000256" key="4">
    <source>
        <dbReference type="ARBA" id="ARBA00022801"/>
    </source>
</evidence>
<dbReference type="AlphaFoldDB" id="A0ABD3SW09"/>
<gene>
    <name evidence="11" type="ORF">ACJIZ3_017338</name>
</gene>
<dbReference type="GO" id="GO:0016787">
    <property type="term" value="F:hydrolase activity"/>
    <property type="evidence" value="ECO:0007669"/>
    <property type="project" value="UniProtKB-KW"/>
</dbReference>
<evidence type="ECO:0000256" key="8">
    <source>
        <dbReference type="ARBA" id="ARBA00023242"/>
    </source>
</evidence>
<feature type="domain" description="Nucleoplasmin-like" evidence="10">
    <location>
        <begin position="3"/>
        <end position="94"/>
    </location>
</feature>
<name>A0ABD3SW09_9LAMI</name>
<dbReference type="Proteomes" id="UP001634393">
    <property type="component" value="Unassembled WGS sequence"/>
</dbReference>
<evidence type="ECO:0000256" key="2">
    <source>
        <dbReference type="ARBA" id="ARBA00006673"/>
    </source>
</evidence>
<evidence type="ECO:0000313" key="11">
    <source>
        <dbReference type="EMBL" id="KAL3828536.1"/>
    </source>
</evidence>
<evidence type="ECO:0000256" key="7">
    <source>
        <dbReference type="ARBA" id="ARBA00023163"/>
    </source>
</evidence>
<organism evidence="11 12">
    <name type="scientific">Penstemon smallii</name>
    <dbReference type="NCBI Taxonomy" id="265156"/>
    <lineage>
        <taxon>Eukaryota</taxon>
        <taxon>Viridiplantae</taxon>
        <taxon>Streptophyta</taxon>
        <taxon>Embryophyta</taxon>
        <taxon>Tracheophyta</taxon>
        <taxon>Spermatophyta</taxon>
        <taxon>Magnoliopsida</taxon>
        <taxon>eudicotyledons</taxon>
        <taxon>Gunneridae</taxon>
        <taxon>Pentapetalae</taxon>
        <taxon>asterids</taxon>
        <taxon>lamiids</taxon>
        <taxon>Lamiales</taxon>
        <taxon>Plantaginaceae</taxon>
        <taxon>Cheloneae</taxon>
        <taxon>Penstemon</taxon>
    </lineage>
</organism>
<reference evidence="11 12" key="1">
    <citation type="submission" date="2024-12" db="EMBL/GenBank/DDBJ databases">
        <title>The unique morphological basis and parallel evolutionary history of personate flowers in Penstemon.</title>
        <authorList>
            <person name="Depatie T.H."/>
            <person name="Wessinger C.A."/>
        </authorList>
    </citation>
    <scope>NUCLEOTIDE SEQUENCE [LARGE SCALE GENOMIC DNA]</scope>
    <source>
        <strain evidence="11">WTNN_2</strain>
        <tissue evidence="11">Leaf</tissue>
    </source>
</reference>
<feature type="region of interest" description="Disordered" evidence="9">
    <location>
        <begin position="138"/>
        <end position="241"/>
    </location>
</feature>
<evidence type="ECO:0000259" key="10">
    <source>
        <dbReference type="Pfam" id="PF17800"/>
    </source>
</evidence>
<keyword evidence="12" id="KW-1185">Reference proteome</keyword>
<dbReference type="EMBL" id="JBJXBP010000005">
    <property type="protein sequence ID" value="KAL3828536.1"/>
    <property type="molecule type" value="Genomic_DNA"/>
</dbReference>
<evidence type="ECO:0000256" key="6">
    <source>
        <dbReference type="ARBA" id="ARBA00023015"/>
    </source>
</evidence>
<protein>
    <recommendedName>
        <fullName evidence="10">Nucleoplasmin-like domain-containing protein</fullName>
    </recommendedName>
</protein>
<dbReference type="GO" id="GO:0005730">
    <property type="term" value="C:nucleolus"/>
    <property type="evidence" value="ECO:0007669"/>
    <property type="project" value="UniProtKB-SubCell"/>
</dbReference>
<feature type="compositionally biased region" description="Polar residues" evidence="9">
    <location>
        <begin position="217"/>
        <end position="233"/>
    </location>
</feature>
<keyword evidence="5" id="KW-0156">Chromatin regulator</keyword>
<dbReference type="Pfam" id="PF17800">
    <property type="entry name" value="NPL"/>
    <property type="match status" value="1"/>
</dbReference>
<comment type="caution">
    <text evidence="11">The sequence shown here is derived from an EMBL/GenBank/DDBJ whole genome shotgun (WGS) entry which is preliminary data.</text>
</comment>
<keyword evidence="6" id="KW-0805">Transcription regulation</keyword>
<evidence type="ECO:0000256" key="1">
    <source>
        <dbReference type="ARBA" id="ARBA00004604"/>
    </source>
</evidence>
<dbReference type="InterPro" id="IPR041232">
    <property type="entry name" value="NPL"/>
</dbReference>
<evidence type="ECO:0000256" key="9">
    <source>
        <dbReference type="SAM" id="MobiDB-lite"/>
    </source>
</evidence>
<evidence type="ECO:0000313" key="12">
    <source>
        <dbReference type="Proteomes" id="UP001634393"/>
    </source>
</evidence>
<keyword evidence="4" id="KW-0378">Hydrolase</keyword>